<dbReference type="AlphaFoldDB" id="A0A4Y2VT62"/>
<comment type="caution">
    <text evidence="1">The sequence shown here is derived from an EMBL/GenBank/DDBJ whole genome shotgun (WGS) entry which is preliminary data.</text>
</comment>
<evidence type="ECO:0000313" key="1">
    <source>
        <dbReference type="EMBL" id="GBO27588.1"/>
    </source>
</evidence>
<name>A0A4Y2VT62_ARAVE</name>
<reference evidence="1 2" key="1">
    <citation type="journal article" date="2019" name="Sci. Rep.">
        <title>Orb-weaving spider Araneus ventricosus genome elucidates the spidroin gene catalogue.</title>
        <authorList>
            <person name="Kono N."/>
            <person name="Nakamura H."/>
            <person name="Ohtoshi R."/>
            <person name="Moran D.A.P."/>
            <person name="Shinohara A."/>
            <person name="Yoshida Y."/>
            <person name="Fujiwara M."/>
            <person name="Mori M."/>
            <person name="Tomita M."/>
            <person name="Arakawa K."/>
        </authorList>
    </citation>
    <scope>NUCLEOTIDE SEQUENCE [LARGE SCALE GENOMIC DNA]</scope>
</reference>
<accession>A0A4Y2VT62</accession>
<dbReference type="Proteomes" id="UP000499080">
    <property type="component" value="Unassembled WGS sequence"/>
</dbReference>
<evidence type="ECO:0000313" key="2">
    <source>
        <dbReference type="Proteomes" id="UP000499080"/>
    </source>
</evidence>
<protein>
    <submittedName>
        <fullName evidence="1">Uncharacterized protein</fullName>
    </submittedName>
</protein>
<sequence length="88" mass="10068">NPLGIIWENEDDEYEIIDGGYEDDGNGETRKKRLEGGQKEPRRVWFEEVIKVVYVGNDSMDFVAGYSVGVDTSVPFLLKMCTKFGRMQ</sequence>
<gene>
    <name evidence="1" type="ORF">AVEN_251298_1</name>
</gene>
<feature type="non-terminal residue" evidence="1">
    <location>
        <position position="1"/>
    </location>
</feature>
<dbReference type="EMBL" id="BGPR01050596">
    <property type="protein sequence ID" value="GBO27588.1"/>
    <property type="molecule type" value="Genomic_DNA"/>
</dbReference>
<organism evidence="1 2">
    <name type="scientific">Araneus ventricosus</name>
    <name type="common">Orbweaver spider</name>
    <name type="synonym">Epeira ventricosa</name>
    <dbReference type="NCBI Taxonomy" id="182803"/>
    <lineage>
        <taxon>Eukaryota</taxon>
        <taxon>Metazoa</taxon>
        <taxon>Ecdysozoa</taxon>
        <taxon>Arthropoda</taxon>
        <taxon>Chelicerata</taxon>
        <taxon>Arachnida</taxon>
        <taxon>Araneae</taxon>
        <taxon>Araneomorphae</taxon>
        <taxon>Entelegynae</taxon>
        <taxon>Araneoidea</taxon>
        <taxon>Araneidae</taxon>
        <taxon>Araneus</taxon>
    </lineage>
</organism>
<keyword evidence="2" id="KW-1185">Reference proteome</keyword>
<proteinExistence type="predicted"/>